<evidence type="ECO:0000313" key="2">
    <source>
        <dbReference type="Proteomes" id="UP000830768"/>
    </source>
</evidence>
<protein>
    <submittedName>
        <fullName evidence="1">Uncharacterized protein</fullName>
    </submittedName>
</protein>
<dbReference type="EMBL" id="CP090033">
    <property type="protein sequence ID" value="UPK94268.1"/>
    <property type="molecule type" value="Genomic_DNA"/>
</dbReference>
<keyword evidence="2" id="KW-1185">Reference proteome</keyword>
<sequence>MLLQILRFTLPTSTTISSTTFSSLRKAVATAGAQIQYFGYSVQTRAASLPKKKHEVSWIIQWPDNLDLSQRPALREPFDELSQNSATSLLVEVAHDDPTNLLTALKAPICEVVAMRMKPDAALSVPPLETSMHKTYTDCYQMQGFVGGDWGYAVNTNSTGGGDVDLVEGRLQGEQRRLAIYLLGWESIELHEDAGTTAIFAEEMDKLGPWIEKESGAWYATLKKHEQNA</sequence>
<name>A0ACD3YZ45_FUSSC</name>
<organism evidence="1 2">
    <name type="scientific">Fusarium solani subsp. cucurbitae</name>
    <name type="common">Neocosmosporum cucurbitae</name>
    <dbReference type="NCBI Taxonomy" id="2747967"/>
    <lineage>
        <taxon>Eukaryota</taxon>
        <taxon>Fungi</taxon>
        <taxon>Dikarya</taxon>
        <taxon>Ascomycota</taxon>
        <taxon>Pezizomycotina</taxon>
        <taxon>Sordariomycetes</taxon>
        <taxon>Hypocreomycetidae</taxon>
        <taxon>Hypocreales</taxon>
        <taxon>Nectriaceae</taxon>
        <taxon>Fusarium</taxon>
        <taxon>Fusarium solani species complex</taxon>
    </lineage>
</organism>
<reference evidence="1" key="1">
    <citation type="submission" date="2021-11" db="EMBL/GenBank/DDBJ databases">
        <title>Fusarium solani-melongenae Genome sequencing and assembly.</title>
        <authorList>
            <person name="Xie S."/>
            <person name="Huang L."/>
            <person name="Zhang X."/>
        </authorList>
    </citation>
    <scope>NUCLEOTIDE SEQUENCE</scope>
    <source>
        <strain evidence="1">CRI 24-3</strain>
    </source>
</reference>
<accession>A0ACD3YZ45</accession>
<proteinExistence type="predicted"/>
<evidence type="ECO:0000313" key="1">
    <source>
        <dbReference type="EMBL" id="UPK94268.1"/>
    </source>
</evidence>
<dbReference type="Proteomes" id="UP000830768">
    <property type="component" value="Chromosome 4"/>
</dbReference>
<gene>
    <name evidence="1" type="ORF">LCI18_005203</name>
</gene>